<gene>
    <name evidence="1" type="ORF">PSm6_60920</name>
</gene>
<organism evidence="1 2">
    <name type="scientific">Pseudomonas solani</name>
    <dbReference type="NCBI Taxonomy" id="2731552"/>
    <lineage>
        <taxon>Bacteria</taxon>
        <taxon>Pseudomonadati</taxon>
        <taxon>Pseudomonadota</taxon>
        <taxon>Gammaproteobacteria</taxon>
        <taxon>Pseudomonadales</taxon>
        <taxon>Pseudomonadaceae</taxon>
        <taxon>Pseudomonas</taxon>
    </lineage>
</organism>
<dbReference type="InterPro" id="IPR010767">
    <property type="entry name" value="Phage_CGC-2007_Cje0229"/>
</dbReference>
<accession>A0ABN6C2J3</accession>
<evidence type="ECO:0008006" key="3">
    <source>
        <dbReference type="Google" id="ProtNLM"/>
    </source>
</evidence>
<sequence length="152" mass="16883">MTFPFFDAPLDTRYDREASEALGADHWRILSPFRLMLSDRQWAAVPAGILTDGGSIPRVMHGVIPPWGKFGQAYVMHDQLCEYLSLTVDGRPSPIARVRCDGLLYVGMEVLGGTPEEIAAVQAGVDLFRNAARVTRPSNRALKRRLEAQWSA</sequence>
<proteinExistence type="predicted"/>
<evidence type="ECO:0000313" key="2">
    <source>
        <dbReference type="Proteomes" id="UP001064896"/>
    </source>
</evidence>
<evidence type="ECO:0000313" key="1">
    <source>
        <dbReference type="EMBL" id="BCD89685.1"/>
    </source>
</evidence>
<protein>
    <recommendedName>
        <fullName evidence="3">DUF1353 domain-containing protein</fullName>
    </recommendedName>
</protein>
<name>A0ABN6C2J3_9PSED</name>
<dbReference type="Pfam" id="PF07087">
    <property type="entry name" value="DUF1353"/>
    <property type="match status" value="1"/>
</dbReference>
<reference evidence="1" key="1">
    <citation type="submission" date="2020-05" db="EMBL/GenBank/DDBJ databases">
        <title>Complete genome sequence of Pseudomonas sp. Sm006.</title>
        <authorList>
            <person name="Takeuchi K."/>
            <person name="Someya N."/>
        </authorList>
    </citation>
    <scope>NUCLEOTIDE SEQUENCE</scope>
    <source>
        <strain evidence="1">Sm006</strain>
    </source>
</reference>
<dbReference type="EMBL" id="AP023081">
    <property type="protein sequence ID" value="BCD89685.1"/>
    <property type="molecule type" value="Genomic_DNA"/>
</dbReference>
<dbReference type="RefSeq" id="WP_265169177.1">
    <property type="nucleotide sequence ID" value="NZ_AP023081.1"/>
</dbReference>
<dbReference type="Proteomes" id="UP001064896">
    <property type="component" value="Chromosome"/>
</dbReference>
<keyword evidence="2" id="KW-1185">Reference proteome</keyword>